<evidence type="ECO:0000313" key="3">
    <source>
        <dbReference type="Proteomes" id="UP001642464"/>
    </source>
</evidence>
<evidence type="ECO:0000313" key="2">
    <source>
        <dbReference type="EMBL" id="CAK9022867.1"/>
    </source>
</evidence>
<keyword evidence="3" id="KW-1185">Reference proteome</keyword>
<dbReference type="SUPFAM" id="SSF55068">
    <property type="entry name" value="Peptide methionine sulfoxide reductase"/>
    <property type="match status" value="1"/>
</dbReference>
<feature type="region of interest" description="Disordered" evidence="1">
    <location>
        <begin position="358"/>
        <end position="387"/>
    </location>
</feature>
<name>A0ABP0K9Q1_9DINO</name>
<dbReference type="EMBL" id="CAXAMM010010267">
    <property type="protein sequence ID" value="CAK9022867.1"/>
    <property type="molecule type" value="Genomic_DNA"/>
</dbReference>
<feature type="compositionally biased region" description="Basic residues" evidence="1">
    <location>
        <begin position="358"/>
        <end position="367"/>
    </location>
</feature>
<comment type="caution">
    <text evidence="2">The sequence shown here is derived from an EMBL/GenBank/DDBJ whole genome shotgun (WGS) entry which is preliminary data.</text>
</comment>
<reference evidence="2 3" key="1">
    <citation type="submission" date="2024-02" db="EMBL/GenBank/DDBJ databases">
        <authorList>
            <person name="Chen Y."/>
            <person name="Shah S."/>
            <person name="Dougan E. K."/>
            <person name="Thang M."/>
            <person name="Chan C."/>
        </authorList>
    </citation>
    <scope>NUCLEOTIDE SEQUENCE [LARGE SCALE GENOMIC DNA]</scope>
</reference>
<organism evidence="2 3">
    <name type="scientific">Durusdinium trenchii</name>
    <dbReference type="NCBI Taxonomy" id="1381693"/>
    <lineage>
        <taxon>Eukaryota</taxon>
        <taxon>Sar</taxon>
        <taxon>Alveolata</taxon>
        <taxon>Dinophyceae</taxon>
        <taxon>Suessiales</taxon>
        <taxon>Symbiodiniaceae</taxon>
        <taxon>Durusdinium</taxon>
    </lineage>
</organism>
<dbReference type="Gene3D" id="3.40.30.10">
    <property type="entry name" value="Glutaredoxin"/>
    <property type="match status" value="1"/>
</dbReference>
<feature type="compositionally biased region" description="Basic and acidic residues" evidence="1">
    <location>
        <begin position="374"/>
        <end position="387"/>
    </location>
</feature>
<dbReference type="Proteomes" id="UP001642464">
    <property type="component" value="Unassembled WGS sequence"/>
</dbReference>
<dbReference type="SUPFAM" id="SSF52833">
    <property type="entry name" value="Thioredoxin-like"/>
    <property type="match status" value="1"/>
</dbReference>
<sequence length="387" mass="43894">MKKLLKGVLGEENLRRVSGRLGGRRSANIKSQKLESEMGMEDSMEDSGGAVMLLPETGLVEFLHNVDEAKEVSLEVHRPVFLMFQEIPGCSVCTDFGKNVLSNEMIRDFIESEFVPCVINNRGTHPVDVEALRMFNEPALNNPVVRFIDDQGNDLIPRKDGVWDALGMLQRMIQAQQAFDAAYKPPMYIRWLVQSLQLEHPLYRHHFETLILTCECYWSGEAVAGAVAGVVSTEAAWMDNSEECVRVVFDTREVSLLELVKQVRDKDPKMGLVPCTRAQETELHRHEYRTLRKRPIAPIKSYKENKYHLKTSGQFTVAQIASLLPQQLARINACIAANEGYVHLLSPTQTLPARTLRTRTLSRRHKQPTNPPQRGEEAETKQEGFEL</sequence>
<accession>A0ABP0K9Q1</accession>
<gene>
    <name evidence="2" type="ORF">SCF082_LOCUS15960</name>
</gene>
<proteinExistence type="predicted"/>
<evidence type="ECO:0000256" key="1">
    <source>
        <dbReference type="SAM" id="MobiDB-lite"/>
    </source>
</evidence>
<protein>
    <submittedName>
        <fullName evidence="2">Uncharacterized protein</fullName>
    </submittedName>
</protein>
<dbReference type="InterPro" id="IPR036509">
    <property type="entry name" value="Met_Sox_Rdtase_MsrA_sf"/>
</dbReference>
<dbReference type="InterPro" id="IPR036249">
    <property type="entry name" value="Thioredoxin-like_sf"/>
</dbReference>